<feature type="transmembrane region" description="Helical" evidence="9">
    <location>
        <begin position="185"/>
        <end position="203"/>
    </location>
</feature>
<dbReference type="AlphaFoldDB" id="A0AAD9R3F2"/>
<dbReference type="PRINTS" id="PR01333">
    <property type="entry name" value="2POREKCHANEL"/>
</dbReference>
<dbReference type="EMBL" id="JARQWQ010000004">
    <property type="protein sequence ID" value="KAK2572336.1"/>
    <property type="molecule type" value="Genomic_DNA"/>
</dbReference>
<evidence type="ECO:0000313" key="11">
    <source>
        <dbReference type="EMBL" id="KAK2572336.1"/>
    </source>
</evidence>
<dbReference type="GO" id="GO:0022841">
    <property type="term" value="F:potassium ion leak channel activity"/>
    <property type="evidence" value="ECO:0007669"/>
    <property type="project" value="TreeGrafter"/>
</dbReference>
<keyword evidence="7 8" id="KW-0407">Ion channel</keyword>
<dbReference type="GO" id="GO:0015271">
    <property type="term" value="F:outward rectifier potassium channel activity"/>
    <property type="evidence" value="ECO:0007669"/>
    <property type="project" value="TreeGrafter"/>
</dbReference>
<dbReference type="PANTHER" id="PTHR11003:SF345">
    <property type="entry name" value="TWIK FAMILY OF POTASSIUM CHANNELS PROTEIN 18"/>
    <property type="match status" value="1"/>
</dbReference>
<evidence type="ECO:0000313" key="12">
    <source>
        <dbReference type="Proteomes" id="UP001249851"/>
    </source>
</evidence>
<dbReference type="InterPro" id="IPR003280">
    <property type="entry name" value="2pore_dom_K_chnl"/>
</dbReference>
<dbReference type="GO" id="GO:0005886">
    <property type="term" value="C:plasma membrane"/>
    <property type="evidence" value="ECO:0007669"/>
    <property type="project" value="TreeGrafter"/>
</dbReference>
<dbReference type="Pfam" id="PF07885">
    <property type="entry name" value="Ion_trans_2"/>
    <property type="match status" value="2"/>
</dbReference>
<evidence type="ECO:0000256" key="5">
    <source>
        <dbReference type="ARBA" id="ARBA00023065"/>
    </source>
</evidence>
<dbReference type="PANTHER" id="PTHR11003">
    <property type="entry name" value="POTASSIUM CHANNEL, SUBFAMILY K"/>
    <property type="match status" value="1"/>
</dbReference>
<feature type="transmembrane region" description="Helical" evidence="9">
    <location>
        <begin position="82"/>
        <end position="100"/>
    </location>
</feature>
<feature type="transmembrane region" description="Helical" evidence="9">
    <location>
        <begin position="223"/>
        <end position="248"/>
    </location>
</feature>
<keyword evidence="2 8" id="KW-0813">Transport</keyword>
<evidence type="ECO:0000256" key="7">
    <source>
        <dbReference type="ARBA" id="ARBA00023303"/>
    </source>
</evidence>
<evidence type="ECO:0000256" key="8">
    <source>
        <dbReference type="RuleBase" id="RU003857"/>
    </source>
</evidence>
<accession>A0AAD9R3F2</accession>
<evidence type="ECO:0000256" key="2">
    <source>
        <dbReference type="ARBA" id="ARBA00022448"/>
    </source>
</evidence>
<proteinExistence type="inferred from homology"/>
<reference evidence="11" key="1">
    <citation type="journal article" date="2023" name="G3 (Bethesda)">
        <title>Whole genome assembly and annotation of the endangered Caribbean coral Acropora cervicornis.</title>
        <authorList>
            <person name="Selwyn J.D."/>
            <person name="Vollmer S.V."/>
        </authorList>
    </citation>
    <scope>NUCLEOTIDE SEQUENCE</scope>
    <source>
        <strain evidence="11">K2</strain>
    </source>
</reference>
<evidence type="ECO:0000256" key="9">
    <source>
        <dbReference type="SAM" id="Phobius"/>
    </source>
</evidence>
<gene>
    <name evidence="11" type="ORF">P5673_002563</name>
</gene>
<keyword evidence="5 8" id="KW-0406">Ion transport</keyword>
<comment type="caution">
    <text evidence="11">The sequence shown here is derived from an EMBL/GenBank/DDBJ whole genome shotgun (WGS) entry which is preliminary data.</text>
</comment>
<feature type="transmembrane region" description="Helical" evidence="9">
    <location>
        <begin position="12"/>
        <end position="29"/>
    </location>
</feature>
<dbReference type="GO" id="GO:0030322">
    <property type="term" value="P:stabilization of membrane potential"/>
    <property type="evidence" value="ECO:0007669"/>
    <property type="project" value="TreeGrafter"/>
</dbReference>
<dbReference type="InterPro" id="IPR013099">
    <property type="entry name" value="K_chnl_dom"/>
</dbReference>
<feature type="transmembrane region" description="Helical" evidence="9">
    <location>
        <begin position="155"/>
        <end position="178"/>
    </location>
</feature>
<organism evidence="11 12">
    <name type="scientific">Acropora cervicornis</name>
    <name type="common">Staghorn coral</name>
    <dbReference type="NCBI Taxonomy" id="6130"/>
    <lineage>
        <taxon>Eukaryota</taxon>
        <taxon>Metazoa</taxon>
        <taxon>Cnidaria</taxon>
        <taxon>Anthozoa</taxon>
        <taxon>Hexacorallia</taxon>
        <taxon>Scleractinia</taxon>
        <taxon>Astrocoeniina</taxon>
        <taxon>Acroporidae</taxon>
        <taxon>Acropora</taxon>
    </lineage>
</organism>
<sequence length="301" mass="33996">MTKETTRLIVRGMLFALYLALGMIVFRVLEAPNEQQGILKAKKAIAHVLTKCNISQQELRKLVEIITEAEHWGFTTGWLEKWSYTGALFFSGTVITTIGYGHFAPRTFPGRLFCMIYALFGIPITWLMLTSLGKKIAEGIGLSLQNRGQHPDDKLYNVFCLMFAMVLALFVMTIIALVGMVAEHWTFFEGIYFAFISLTTIGFGDFVPTHPNFDPHKKEHSSLIISLFILFCFLLFSFGLAVNSSVLLSIRKIMDDKAIFGFQSIYSSETDEEDEAEEELTFLTGRQKVGIVPYTTHVLLL</sequence>
<comment type="subcellular location">
    <subcellularLocation>
        <location evidence="1">Membrane</location>
        <topology evidence="1">Multi-pass membrane protein</topology>
    </subcellularLocation>
</comment>
<evidence type="ECO:0000256" key="6">
    <source>
        <dbReference type="ARBA" id="ARBA00023136"/>
    </source>
</evidence>
<reference evidence="11" key="2">
    <citation type="journal article" date="2023" name="Science">
        <title>Genomic signatures of disease resistance in endangered staghorn corals.</title>
        <authorList>
            <person name="Vollmer S.V."/>
            <person name="Selwyn J.D."/>
            <person name="Despard B.A."/>
            <person name="Roesel C.L."/>
        </authorList>
    </citation>
    <scope>NUCLEOTIDE SEQUENCE</scope>
    <source>
        <strain evidence="11">K2</strain>
    </source>
</reference>
<name>A0AAD9R3F2_ACRCE</name>
<dbReference type="SUPFAM" id="SSF81324">
    <property type="entry name" value="Voltage-gated potassium channels"/>
    <property type="match status" value="2"/>
</dbReference>
<comment type="similarity">
    <text evidence="8">Belongs to the two pore domain potassium channel (TC 1.A.1.8) family.</text>
</comment>
<evidence type="ECO:0000256" key="3">
    <source>
        <dbReference type="ARBA" id="ARBA00022692"/>
    </source>
</evidence>
<feature type="transmembrane region" description="Helical" evidence="9">
    <location>
        <begin position="112"/>
        <end position="129"/>
    </location>
</feature>
<feature type="domain" description="Potassium channel" evidence="10">
    <location>
        <begin position="168"/>
        <end position="242"/>
    </location>
</feature>
<feature type="domain" description="Potassium channel" evidence="10">
    <location>
        <begin position="75"/>
        <end position="136"/>
    </location>
</feature>
<protein>
    <submittedName>
        <fullName evidence="11">Potassium channel subfamily K member 9</fullName>
    </submittedName>
</protein>
<evidence type="ECO:0000256" key="4">
    <source>
        <dbReference type="ARBA" id="ARBA00022989"/>
    </source>
</evidence>
<keyword evidence="6 9" id="KW-0472">Membrane</keyword>
<evidence type="ECO:0000256" key="1">
    <source>
        <dbReference type="ARBA" id="ARBA00004141"/>
    </source>
</evidence>
<keyword evidence="12" id="KW-1185">Reference proteome</keyword>
<keyword evidence="4 9" id="KW-1133">Transmembrane helix</keyword>
<evidence type="ECO:0000259" key="10">
    <source>
        <dbReference type="Pfam" id="PF07885"/>
    </source>
</evidence>
<keyword evidence="3 8" id="KW-0812">Transmembrane</keyword>
<dbReference type="Gene3D" id="1.10.287.70">
    <property type="match status" value="1"/>
</dbReference>
<dbReference type="Proteomes" id="UP001249851">
    <property type="component" value="Unassembled WGS sequence"/>
</dbReference>